<protein>
    <recommendedName>
        <fullName evidence="7">Thiol:disulfide interchange protein</fullName>
    </recommendedName>
</protein>
<keyword evidence="3 7" id="KW-0732">Signal</keyword>
<dbReference type="PROSITE" id="PS51352">
    <property type="entry name" value="THIOREDOXIN_2"/>
    <property type="match status" value="1"/>
</dbReference>
<dbReference type="InterPro" id="IPR033954">
    <property type="entry name" value="DiS-bond_Isoase_DsbC/G"/>
</dbReference>
<evidence type="ECO:0000256" key="2">
    <source>
        <dbReference type="ARBA" id="ARBA00009813"/>
    </source>
</evidence>
<evidence type="ECO:0000256" key="1">
    <source>
        <dbReference type="ARBA" id="ARBA00004418"/>
    </source>
</evidence>
<keyword evidence="4 7" id="KW-0574">Periplasm</keyword>
<accession>A0A1Y0ELJ9</accession>
<dbReference type="Gene3D" id="3.40.30.10">
    <property type="entry name" value="Glutaredoxin"/>
    <property type="match status" value="1"/>
</dbReference>
<dbReference type="Proteomes" id="UP000196138">
    <property type="component" value="Chromosome"/>
</dbReference>
<gene>
    <name evidence="9" type="ORF">CCO03_07385</name>
</gene>
<dbReference type="Gene3D" id="3.10.450.70">
    <property type="entry name" value="Disulphide bond isomerase, DsbC/G, N-terminal"/>
    <property type="match status" value="1"/>
</dbReference>
<dbReference type="KEGG" id="cser:CCO03_07385"/>
<dbReference type="GO" id="GO:0042597">
    <property type="term" value="C:periplasmic space"/>
    <property type="evidence" value="ECO:0007669"/>
    <property type="project" value="UniProtKB-SubCell"/>
</dbReference>
<dbReference type="Pfam" id="PF13098">
    <property type="entry name" value="Thioredoxin_2"/>
    <property type="match status" value="1"/>
</dbReference>
<dbReference type="InterPro" id="IPR036249">
    <property type="entry name" value="Thioredoxin-like_sf"/>
</dbReference>
<dbReference type="InterPro" id="IPR009094">
    <property type="entry name" value="DiS-bond_isomerase_DsbC/G_N_sf"/>
</dbReference>
<feature type="chain" id="PRO_5011831152" description="Thiol:disulfide interchange protein" evidence="7">
    <location>
        <begin position="27"/>
        <end position="240"/>
    </location>
</feature>
<dbReference type="SUPFAM" id="SSF52833">
    <property type="entry name" value="Thioredoxin-like"/>
    <property type="match status" value="1"/>
</dbReference>
<comment type="similarity">
    <text evidence="2 7">Belongs to the thioredoxin family. DsbC subfamily.</text>
</comment>
<feature type="signal peptide" evidence="7">
    <location>
        <begin position="1"/>
        <end position="26"/>
    </location>
</feature>
<comment type="subcellular location">
    <subcellularLocation>
        <location evidence="1 7">Periplasm</location>
    </subcellularLocation>
</comment>
<dbReference type="OrthoDB" id="12976at2"/>
<dbReference type="PANTHER" id="PTHR35272">
    <property type="entry name" value="THIOL:DISULFIDE INTERCHANGE PROTEIN DSBC-RELATED"/>
    <property type="match status" value="1"/>
</dbReference>
<dbReference type="AlphaFoldDB" id="A0A1Y0ELJ9"/>
<dbReference type="InterPro" id="IPR012336">
    <property type="entry name" value="Thioredoxin-like_fold"/>
</dbReference>
<dbReference type="Pfam" id="PF10411">
    <property type="entry name" value="DsbC_N"/>
    <property type="match status" value="1"/>
</dbReference>
<dbReference type="InterPro" id="IPR051470">
    <property type="entry name" value="Thiol:disulfide_interchange"/>
</dbReference>
<evidence type="ECO:0000313" key="10">
    <source>
        <dbReference type="Proteomes" id="UP000196138"/>
    </source>
</evidence>
<evidence type="ECO:0000256" key="7">
    <source>
        <dbReference type="RuleBase" id="RU364038"/>
    </source>
</evidence>
<evidence type="ECO:0000256" key="3">
    <source>
        <dbReference type="ARBA" id="ARBA00022729"/>
    </source>
</evidence>
<evidence type="ECO:0000256" key="4">
    <source>
        <dbReference type="ARBA" id="ARBA00022764"/>
    </source>
</evidence>
<feature type="domain" description="Thioredoxin" evidence="8">
    <location>
        <begin position="86"/>
        <end position="240"/>
    </location>
</feature>
<dbReference type="RefSeq" id="WP_087279260.1">
    <property type="nucleotide sequence ID" value="NZ_CP021455.1"/>
</dbReference>
<proteinExistence type="inferred from homology"/>
<dbReference type="SUPFAM" id="SSF54423">
    <property type="entry name" value="DsbC/DsbG N-terminal domain-like"/>
    <property type="match status" value="1"/>
</dbReference>
<keyword evidence="5" id="KW-1015">Disulfide bond</keyword>
<keyword evidence="10" id="KW-1185">Reference proteome</keyword>
<name>A0A1Y0ELJ9_9BURK</name>
<dbReference type="EMBL" id="CP021455">
    <property type="protein sequence ID" value="ARU04524.1"/>
    <property type="molecule type" value="Genomic_DNA"/>
</dbReference>
<comment type="function">
    <text evidence="7">Required for disulfide bond formation in some periplasmic proteins. Acts by transferring its disulfide bond to other proteins and is reduced in the process.</text>
</comment>
<keyword evidence="6 7" id="KW-0676">Redox-active center</keyword>
<reference evidence="9 10" key="1">
    <citation type="submission" date="2017-05" db="EMBL/GenBank/DDBJ databases">
        <authorList>
            <person name="Song R."/>
            <person name="Chenine A.L."/>
            <person name="Ruprecht R.M."/>
        </authorList>
    </citation>
    <scope>NUCLEOTIDE SEQUENCE [LARGE SCALE GENOMIC DNA]</scope>
    <source>
        <strain evidence="9 10">DSM 26136</strain>
    </source>
</reference>
<dbReference type="PANTHER" id="PTHR35272:SF3">
    <property type="entry name" value="THIOL:DISULFIDE INTERCHANGE PROTEIN DSBC"/>
    <property type="match status" value="1"/>
</dbReference>
<sequence length="240" mass="26307">MTQLPTFRLASATLAACLLFAASAQAQESVIRKNLAARMSELPAIDEVQPTPMKGLYEIRIGTDLFYTDAEGNYLIQGNLLDTRAQKNLTQERLAKVTAIDFKSLPVKNAITLKRGNGKRQMAVFADPNCGYCKRFEGEIEKLDNVTVHVYLIPILGQDSVTKTRNIWCAKDKAATWSDWMLKGKAPAQASCNTAAIDANVALAQKYRITGTPTVVFESGRRVPGAIPSDQLEQLLSDAN</sequence>
<evidence type="ECO:0000256" key="5">
    <source>
        <dbReference type="ARBA" id="ARBA00023157"/>
    </source>
</evidence>
<dbReference type="InterPro" id="IPR018950">
    <property type="entry name" value="DiS-bond_isomerase_DsbC/G_N"/>
</dbReference>
<keyword evidence="9" id="KW-0413">Isomerase</keyword>
<evidence type="ECO:0000313" key="9">
    <source>
        <dbReference type="EMBL" id="ARU04524.1"/>
    </source>
</evidence>
<dbReference type="CDD" id="cd03020">
    <property type="entry name" value="DsbA_DsbC_DsbG"/>
    <property type="match status" value="1"/>
</dbReference>
<dbReference type="GO" id="GO:0016853">
    <property type="term" value="F:isomerase activity"/>
    <property type="evidence" value="ECO:0007669"/>
    <property type="project" value="UniProtKB-KW"/>
</dbReference>
<organism evidence="9 10">
    <name type="scientific">Comamonas serinivorans</name>
    <dbReference type="NCBI Taxonomy" id="1082851"/>
    <lineage>
        <taxon>Bacteria</taxon>
        <taxon>Pseudomonadati</taxon>
        <taxon>Pseudomonadota</taxon>
        <taxon>Betaproteobacteria</taxon>
        <taxon>Burkholderiales</taxon>
        <taxon>Comamonadaceae</taxon>
        <taxon>Comamonas</taxon>
    </lineage>
</organism>
<evidence type="ECO:0000259" key="8">
    <source>
        <dbReference type="PROSITE" id="PS51352"/>
    </source>
</evidence>
<dbReference type="InterPro" id="IPR013766">
    <property type="entry name" value="Thioredoxin_domain"/>
</dbReference>
<evidence type="ECO:0000256" key="6">
    <source>
        <dbReference type="ARBA" id="ARBA00023284"/>
    </source>
</evidence>